<sequence>MASSLFINTLQVDFASVLTMEHTEMVRMFKSLEDTGLRGFLEGTTYVFENAVTAFFANAKVISGTIKVLMSKSVQSYIKKNQDLAPEGETSKRAEDTASNTDFSMPHQEESRRNRQRKRPSLQHKLLKDNQLRIGVTSPRNFDSEEVTEPDPCPLVTRRCRRKQVSKSPDSESTISLPLKDFVKRRRTQRQHQHMGWSGITIASQPDSIPVSPTEEARISGQDNLMINSREQERIEFDQIVQGGGDDCFGDDLEFDARMDHEGQKDQEITADEREGSHYDSIPTVPVEDAQMGNDFQTANQGCETQMDFMNPTDKVSDDIRNEPAPVKEYCQLLITSAWDNVSTRMTIFEEWLHFRKEVRIKDISSFDPLVTIEEQLLEWGETEEVSDLFERRSLIMYKVLELELEKLYYEHLANFKLDSPSVNHDFLCIRRLHKELRMIAVVHRDHRAMAGLSFINQDISYLESASHQQQSPALEFSSLADHEQGAAKARSHQTDQQAADDLAMTSHKHRAQENESPIQTDRHQAEGNEHQAQDEHGSISGFHRSLDEPFIMLSVTNPMTVTTSEKITCDHQVTSLDLTCARINDDMILTKHHTTLLHEQLKNVVDGLDIKIDVLEQTFSKRMDYNHQHFTQLETNMVHNYSDSNQQLVDELDSVKSQLATMVESMKEFGADKKGEGGHNRQGQGLNRTEEGSSGGQSSIQYTGYRQSGPRPDTRLLRQPALEGLTRSARTDSPRRIGRKSFSGEAAAAQGGGGY</sequence>
<feature type="compositionally biased region" description="Basic and acidic residues" evidence="1">
    <location>
        <begin position="521"/>
        <end position="538"/>
    </location>
</feature>
<gene>
    <name evidence="2" type="ORF">F511_37560</name>
</gene>
<feature type="region of interest" description="Disordered" evidence="1">
    <location>
        <begin position="669"/>
        <end position="756"/>
    </location>
</feature>
<organism evidence="2 3">
    <name type="scientific">Dorcoceras hygrometricum</name>
    <dbReference type="NCBI Taxonomy" id="472368"/>
    <lineage>
        <taxon>Eukaryota</taxon>
        <taxon>Viridiplantae</taxon>
        <taxon>Streptophyta</taxon>
        <taxon>Embryophyta</taxon>
        <taxon>Tracheophyta</taxon>
        <taxon>Spermatophyta</taxon>
        <taxon>Magnoliopsida</taxon>
        <taxon>eudicotyledons</taxon>
        <taxon>Gunneridae</taxon>
        <taxon>Pentapetalae</taxon>
        <taxon>asterids</taxon>
        <taxon>lamiids</taxon>
        <taxon>Lamiales</taxon>
        <taxon>Gesneriaceae</taxon>
        <taxon>Didymocarpoideae</taxon>
        <taxon>Trichosporeae</taxon>
        <taxon>Loxocarpinae</taxon>
        <taxon>Dorcoceras</taxon>
    </lineage>
</organism>
<feature type="region of interest" description="Disordered" evidence="1">
    <location>
        <begin position="481"/>
        <end position="541"/>
    </location>
</feature>
<feature type="compositionally biased region" description="Basic and acidic residues" evidence="1">
    <location>
        <begin position="669"/>
        <end position="680"/>
    </location>
</feature>
<evidence type="ECO:0000313" key="3">
    <source>
        <dbReference type="Proteomes" id="UP000250235"/>
    </source>
</evidence>
<dbReference type="AlphaFoldDB" id="A0A2Z7BT08"/>
<protein>
    <submittedName>
        <fullName evidence="2">Aspartic protein-like protein 1</fullName>
    </submittedName>
</protein>
<keyword evidence="3" id="KW-1185">Reference proteome</keyword>
<feature type="region of interest" description="Disordered" evidence="1">
    <location>
        <begin position="82"/>
        <end position="150"/>
    </location>
</feature>
<accession>A0A2Z7BT08</accession>
<feature type="compositionally biased region" description="Low complexity" evidence="1">
    <location>
        <begin position="697"/>
        <end position="706"/>
    </location>
</feature>
<dbReference type="EMBL" id="KV004594">
    <property type="protein sequence ID" value="KZV35417.1"/>
    <property type="molecule type" value="Genomic_DNA"/>
</dbReference>
<evidence type="ECO:0000313" key="2">
    <source>
        <dbReference type="EMBL" id="KZV35417.1"/>
    </source>
</evidence>
<reference evidence="2 3" key="1">
    <citation type="journal article" date="2015" name="Proc. Natl. Acad. Sci. U.S.A.">
        <title>The resurrection genome of Boea hygrometrica: A blueprint for survival of dehydration.</title>
        <authorList>
            <person name="Xiao L."/>
            <person name="Yang G."/>
            <person name="Zhang L."/>
            <person name="Yang X."/>
            <person name="Zhao S."/>
            <person name="Ji Z."/>
            <person name="Zhou Q."/>
            <person name="Hu M."/>
            <person name="Wang Y."/>
            <person name="Chen M."/>
            <person name="Xu Y."/>
            <person name="Jin H."/>
            <person name="Xiao X."/>
            <person name="Hu G."/>
            <person name="Bao F."/>
            <person name="Hu Y."/>
            <person name="Wan P."/>
            <person name="Li L."/>
            <person name="Deng X."/>
            <person name="Kuang T."/>
            <person name="Xiang C."/>
            <person name="Zhu J.K."/>
            <person name="Oliver M.J."/>
            <person name="He Y."/>
        </authorList>
    </citation>
    <scope>NUCLEOTIDE SEQUENCE [LARGE SCALE GENOMIC DNA]</scope>
    <source>
        <strain evidence="3">cv. XS01</strain>
    </source>
</reference>
<evidence type="ECO:0000256" key="1">
    <source>
        <dbReference type="SAM" id="MobiDB-lite"/>
    </source>
</evidence>
<dbReference type="Proteomes" id="UP000250235">
    <property type="component" value="Unassembled WGS sequence"/>
</dbReference>
<feature type="region of interest" description="Disordered" evidence="1">
    <location>
        <begin position="188"/>
        <end position="211"/>
    </location>
</feature>
<proteinExistence type="predicted"/>
<name>A0A2Z7BT08_9LAMI</name>